<dbReference type="Gene3D" id="1.10.10.10">
    <property type="entry name" value="Winged helix-like DNA-binding domain superfamily/Winged helix DNA-binding domain"/>
    <property type="match status" value="1"/>
</dbReference>
<dbReference type="EMBL" id="AEIG01000081">
    <property type="protein sequence ID" value="EGG28808.1"/>
    <property type="molecule type" value="Genomic_DNA"/>
</dbReference>
<dbReference type="PANTHER" id="PTHR30126:SF98">
    <property type="entry name" value="HTH-TYPE TRANSCRIPTIONAL ACTIVATOR BAUR"/>
    <property type="match status" value="1"/>
</dbReference>
<evidence type="ECO:0000313" key="5">
    <source>
        <dbReference type="EMBL" id="EGG28808.1"/>
    </source>
</evidence>
<dbReference type="GO" id="GO:0003700">
    <property type="term" value="F:DNA-binding transcription factor activity"/>
    <property type="evidence" value="ECO:0007669"/>
    <property type="project" value="InterPro"/>
</dbReference>
<evidence type="ECO:0000256" key="1">
    <source>
        <dbReference type="ARBA" id="ARBA00009437"/>
    </source>
</evidence>
<dbReference type="STRING" id="2518989.IMCC3088_2541"/>
<evidence type="ECO:0000256" key="3">
    <source>
        <dbReference type="ARBA" id="ARBA00023125"/>
    </source>
</evidence>
<dbReference type="OrthoDB" id="9785745at2"/>
<sequence>MFNLNQLYHFALVAETGNFAQAAKRAHITQPALSNSIRTLEERAGLKLFDRSERPIKLTPVGRNLLSRTESLLKEAKNFEKEVMYLGRGMAGELRIGFTAQSSGSMGGRILGEWQAQNPKMSADVTVADTPALIELLKAEQLDLIIGDGRDLPSHSSDLEMIPIPPEVGGIFCRANHPLLKDDDLNFKSLLPYRFAGAHLSETLLDALADRFNLRDRHEIHFAIKSDNIAVLRDAVMHSDLILLSTPGAVHNEIAAGFMAKLPINPEELAIWFSVTLKTTVAHPAMSNLRKVIEEKTKPQ</sequence>
<dbReference type="GO" id="GO:0000976">
    <property type="term" value="F:transcription cis-regulatory region binding"/>
    <property type="evidence" value="ECO:0007669"/>
    <property type="project" value="TreeGrafter"/>
</dbReference>
<dbReference type="InterPro" id="IPR005119">
    <property type="entry name" value="LysR_subst-bd"/>
</dbReference>
<dbReference type="AlphaFoldDB" id="F3L4E0"/>
<organism evidence="5 6">
    <name type="scientific">Aequoribacter fuscus</name>
    <dbReference type="NCBI Taxonomy" id="2518989"/>
    <lineage>
        <taxon>Bacteria</taxon>
        <taxon>Pseudomonadati</taxon>
        <taxon>Pseudomonadota</taxon>
        <taxon>Gammaproteobacteria</taxon>
        <taxon>Cellvibrionales</taxon>
        <taxon>Halieaceae</taxon>
        <taxon>Aequoribacter</taxon>
    </lineage>
</organism>
<gene>
    <name evidence="5" type="ORF">IMCC3088_2541</name>
</gene>
<keyword evidence="6" id="KW-1185">Reference proteome</keyword>
<dbReference type="PANTHER" id="PTHR30126">
    <property type="entry name" value="HTH-TYPE TRANSCRIPTIONAL REGULATOR"/>
    <property type="match status" value="1"/>
</dbReference>
<dbReference type="RefSeq" id="WP_009576696.1">
    <property type="nucleotide sequence ID" value="NZ_AEIG01000081.1"/>
</dbReference>
<accession>F3L4E0</accession>
<reference evidence="5 6" key="1">
    <citation type="journal article" date="2011" name="J. Bacteriol.">
        <title>Genome sequence of strain IMCC3088, a proteorhodopsin-containing marine bacterium belonging to the OM60/NOR5 clade.</title>
        <authorList>
            <person name="Jang Y."/>
            <person name="Oh H.M."/>
            <person name="Kang I."/>
            <person name="Lee K."/>
            <person name="Yang S.J."/>
            <person name="Cho J.C."/>
        </authorList>
    </citation>
    <scope>NUCLEOTIDE SEQUENCE [LARGE SCALE GENOMIC DNA]</scope>
    <source>
        <strain evidence="5 6">IMCC3088</strain>
    </source>
</reference>
<dbReference type="Gene3D" id="3.40.190.10">
    <property type="entry name" value="Periplasmic binding protein-like II"/>
    <property type="match status" value="2"/>
</dbReference>
<dbReference type="CDD" id="cd05466">
    <property type="entry name" value="PBP2_LTTR_substrate"/>
    <property type="match status" value="1"/>
</dbReference>
<comment type="caution">
    <text evidence="5">The sequence shown here is derived from an EMBL/GenBank/DDBJ whole genome shotgun (WGS) entry which is preliminary data.</text>
</comment>
<dbReference type="SUPFAM" id="SSF46785">
    <property type="entry name" value="Winged helix' DNA-binding domain"/>
    <property type="match status" value="1"/>
</dbReference>
<proteinExistence type="inferred from homology"/>
<evidence type="ECO:0000256" key="4">
    <source>
        <dbReference type="ARBA" id="ARBA00023163"/>
    </source>
</evidence>
<dbReference type="InterPro" id="IPR036390">
    <property type="entry name" value="WH_DNA-bd_sf"/>
</dbReference>
<dbReference type="InterPro" id="IPR000847">
    <property type="entry name" value="LysR_HTH_N"/>
</dbReference>
<comment type="similarity">
    <text evidence="1">Belongs to the LysR transcriptional regulatory family.</text>
</comment>
<evidence type="ECO:0000313" key="6">
    <source>
        <dbReference type="Proteomes" id="UP000005615"/>
    </source>
</evidence>
<dbReference type="InterPro" id="IPR036388">
    <property type="entry name" value="WH-like_DNA-bd_sf"/>
</dbReference>
<keyword evidence="4" id="KW-0804">Transcription</keyword>
<dbReference type="PROSITE" id="PS50931">
    <property type="entry name" value="HTH_LYSR"/>
    <property type="match status" value="1"/>
</dbReference>
<dbReference type="Proteomes" id="UP000005615">
    <property type="component" value="Unassembled WGS sequence"/>
</dbReference>
<keyword evidence="2" id="KW-0805">Transcription regulation</keyword>
<dbReference type="FunFam" id="1.10.10.10:FF:000001">
    <property type="entry name" value="LysR family transcriptional regulator"/>
    <property type="match status" value="1"/>
</dbReference>
<name>F3L4E0_9GAMM</name>
<dbReference type="SUPFAM" id="SSF53850">
    <property type="entry name" value="Periplasmic binding protein-like II"/>
    <property type="match status" value="1"/>
</dbReference>
<keyword evidence="3" id="KW-0238">DNA-binding</keyword>
<dbReference type="eggNOG" id="COG0583">
    <property type="taxonomic scope" value="Bacteria"/>
</dbReference>
<evidence type="ECO:0000256" key="2">
    <source>
        <dbReference type="ARBA" id="ARBA00023015"/>
    </source>
</evidence>
<dbReference type="Pfam" id="PF03466">
    <property type="entry name" value="LysR_substrate"/>
    <property type="match status" value="1"/>
</dbReference>
<protein>
    <submittedName>
        <fullName evidence="5">Putative transcriptional regulator</fullName>
    </submittedName>
</protein>
<dbReference type="Pfam" id="PF00126">
    <property type="entry name" value="HTH_1"/>
    <property type="match status" value="1"/>
</dbReference>
<dbReference type="PRINTS" id="PR00039">
    <property type="entry name" value="HTHLYSR"/>
</dbReference>